<protein>
    <submittedName>
        <fullName evidence="1">Uncharacterized protein</fullName>
    </submittedName>
</protein>
<gene>
    <name evidence="1" type="ORF">PYW08_010896</name>
</gene>
<comment type="caution">
    <text evidence="1">The sequence shown here is derived from an EMBL/GenBank/DDBJ whole genome shotgun (WGS) entry which is preliminary data.</text>
</comment>
<dbReference type="Proteomes" id="UP001231649">
    <property type="component" value="Chromosome 28"/>
</dbReference>
<organism evidence="1 2">
    <name type="scientific">Mythimna loreyi</name>
    <dbReference type="NCBI Taxonomy" id="667449"/>
    <lineage>
        <taxon>Eukaryota</taxon>
        <taxon>Metazoa</taxon>
        <taxon>Ecdysozoa</taxon>
        <taxon>Arthropoda</taxon>
        <taxon>Hexapoda</taxon>
        <taxon>Insecta</taxon>
        <taxon>Pterygota</taxon>
        <taxon>Neoptera</taxon>
        <taxon>Endopterygota</taxon>
        <taxon>Lepidoptera</taxon>
        <taxon>Glossata</taxon>
        <taxon>Ditrysia</taxon>
        <taxon>Noctuoidea</taxon>
        <taxon>Noctuidae</taxon>
        <taxon>Noctuinae</taxon>
        <taxon>Hadenini</taxon>
        <taxon>Mythimna</taxon>
    </lineage>
</organism>
<evidence type="ECO:0000313" key="2">
    <source>
        <dbReference type="Proteomes" id="UP001231649"/>
    </source>
</evidence>
<evidence type="ECO:0000313" key="1">
    <source>
        <dbReference type="EMBL" id="KAJ8706270.1"/>
    </source>
</evidence>
<accession>A0ACC2Q1Q6</accession>
<proteinExistence type="predicted"/>
<keyword evidence="2" id="KW-1185">Reference proteome</keyword>
<name>A0ACC2Q1Q6_9NEOP</name>
<reference evidence="1" key="1">
    <citation type="submission" date="2023-03" db="EMBL/GenBank/DDBJ databases">
        <title>Chromosome-level genomes of two armyworms, Mythimna separata and Mythimna loreyi, provide insights into the biosynthesis and reception of sex pheromones.</title>
        <authorList>
            <person name="Zhao H."/>
        </authorList>
    </citation>
    <scope>NUCLEOTIDE SEQUENCE</scope>
    <source>
        <strain evidence="1">BeijingLab</strain>
    </source>
</reference>
<sequence length="644" mass="74151">MEESNEKQKTEDKIEFKKPVLFGRIGKLPKKVKNESETPSEDKLVASPVVKTSESTSKSSLPPAVLLKELSTPIPYKEPKWSGICPDGSEYALEVLKSGMIVDKVDLTNKPFYVFGRLANCDVVMAHPTISRHHCVLQYKAFAEEGEPPCGWYLYDLGSTHGTLLNKESLKPSHYTRIRVGHQIKFGNSTRTYIMLGPDFDCEGESELTVTEIKRRSHDMKVERDRMIQEAIEQRDRDRKEEEKRREEQGIDWGMGEDAEEEPDLAENPYAVTANEELYLEDPKKTLRGYFEREGHELTYNCDERGVGQFMCRVELPIDDARGNPVIAEVIHRGKKKEAVIACALEACRILDRAGLLRQSRHESRRRKERDWSADDFYDSDDDTFLDRTGSVERKRNLRMQKLGAAQRDSEKPRTYDDLLKEITEIESKISSEEQMLEKLRSSAAKSQQGSEELDELDQYMSSLGKQGHSMAQKAEISKTKMSIQKLKSELSKTQRLAELARPAHLPPLLKREDKPHIKQANSVVYGKRIRLKEDSDKRTKIRKEVKQEESEFVEEMDSDEDSEPTKTKSEPSPKEVNREGQKEPSSKEVNREAQNQEDVRRETAEPEVKKMYGPMRPPDNYVIPDDYFDQETDRDLPEIVEKD</sequence>
<dbReference type="EMBL" id="CM056804">
    <property type="protein sequence ID" value="KAJ8706270.1"/>
    <property type="molecule type" value="Genomic_DNA"/>
</dbReference>